<dbReference type="GO" id="GO:0000107">
    <property type="term" value="F:imidazoleglycerol-phosphate synthase activity"/>
    <property type="evidence" value="ECO:0007669"/>
    <property type="project" value="UniProtKB-UniRule"/>
</dbReference>
<comment type="subcellular location">
    <subcellularLocation>
        <location evidence="10">Cytoplasm</location>
    </subcellularLocation>
</comment>
<comment type="catalytic activity">
    <reaction evidence="8 10">
        <text>5-[(5-phospho-1-deoxy-D-ribulos-1-ylimino)methylamino]-1-(5-phospho-beta-D-ribosyl)imidazole-4-carboxamide + L-glutamine = D-erythro-1-(imidazol-4-yl)glycerol 3-phosphate + 5-amino-1-(5-phospho-beta-D-ribosyl)imidazole-4-carboxamide + L-glutamate + H(+)</text>
        <dbReference type="Rhea" id="RHEA:24793"/>
        <dbReference type="ChEBI" id="CHEBI:15378"/>
        <dbReference type="ChEBI" id="CHEBI:29985"/>
        <dbReference type="ChEBI" id="CHEBI:58278"/>
        <dbReference type="ChEBI" id="CHEBI:58359"/>
        <dbReference type="ChEBI" id="CHEBI:58475"/>
        <dbReference type="ChEBI" id="CHEBI:58525"/>
        <dbReference type="EC" id="4.3.2.10"/>
    </reaction>
</comment>
<keyword evidence="6 10" id="KW-0368">Histidine biosynthesis</keyword>
<dbReference type="EC" id="3.5.1.2" evidence="10"/>
<dbReference type="NCBIfam" id="TIGR01855">
    <property type="entry name" value="IMP_synth_hisH"/>
    <property type="match status" value="1"/>
</dbReference>
<sequence length="222" mass="23902">MKTTRVTIVDYGIGNLYSVKRAFEVCGTASICISNDPAEILAADRVVLPGVGAFADGMRGLQERGLDQAIREFAASGRPLLGICLGMQLFATTSMEFGNHAGLNLIPGQVHAIPAASRDGTALKIPFIGWSPLQQPTHANWDESVLASLAQQQSIYLVHSFHYTPDKQSHTLATYQYGGHDIIAAIKKDNITGLQFHPEKSGKVGLAILSAYLKQEPICKPS</sequence>
<dbReference type="GO" id="GO:0000105">
    <property type="term" value="P:L-histidine biosynthetic process"/>
    <property type="evidence" value="ECO:0007669"/>
    <property type="project" value="UniProtKB-UniRule"/>
</dbReference>
<dbReference type="Proteomes" id="UP000279384">
    <property type="component" value="Unassembled WGS sequence"/>
</dbReference>
<proteinExistence type="inferred from homology"/>
<gene>
    <name evidence="10" type="primary">hisH</name>
    <name evidence="13" type="ORF">C8E02_1676</name>
</gene>
<evidence type="ECO:0000256" key="8">
    <source>
        <dbReference type="ARBA" id="ARBA00047838"/>
    </source>
</evidence>
<dbReference type="Pfam" id="PF00117">
    <property type="entry name" value="GATase"/>
    <property type="match status" value="1"/>
</dbReference>
<comment type="function">
    <text evidence="10">IGPS catalyzes the conversion of PRFAR and glutamine to IGP, AICAR and glutamate. The HisH subunit catalyzes the hydrolysis of glutamine to glutamate and ammonia as part of the synthesis of IGP and AICAR. The resulting ammonia molecule is channeled to the active site of HisF.</text>
</comment>
<evidence type="ECO:0000256" key="4">
    <source>
        <dbReference type="ARBA" id="ARBA00022801"/>
    </source>
</evidence>
<dbReference type="InterPro" id="IPR029062">
    <property type="entry name" value="Class_I_gatase-like"/>
</dbReference>
<accession>A0A495BCL6</accession>
<evidence type="ECO:0000256" key="11">
    <source>
        <dbReference type="PIRSR" id="PIRSR000495-1"/>
    </source>
</evidence>
<dbReference type="GO" id="GO:0005737">
    <property type="term" value="C:cytoplasm"/>
    <property type="evidence" value="ECO:0007669"/>
    <property type="project" value="UniProtKB-SubCell"/>
</dbReference>
<keyword evidence="4 10" id="KW-0378">Hydrolase</keyword>
<evidence type="ECO:0000259" key="12">
    <source>
        <dbReference type="Pfam" id="PF00117"/>
    </source>
</evidence>
<dbReference type="PIRSF" id="PIRSF000495">
    <property type="entry name" value="Amidotransf_hisH"/>
    <property type="match status" value="1"/>
</dbReference>
<dbReference type="CDD" id="cd01748">
    <property type="entry name" value="GATase1_IGP_Synthase"/>
    <property type="match status" value="1"/>
</dbReference>
<evidence type="ECO:0000256" key="9">
    <source>
        <dbReference type="ARBA" id="ARBA00049534"/>
    </source>
</evidence>
<evidence type="ECO:0000313" key="13">
    <source>
        <dbReference type="EMBL" id="RKQ58708.1"/>
    </source>
</evidence>
<dbReference type="GO" id="GO:0004359">
    <property type="term" value="F:glutaminase activity"/>
    <property type="evidence" value="ECO:0007669"/>
    <property type="project" value="UniProtKB-EC"/>
</dbReference>
<protein>
    <recommendedName>
        <fullName evidence="10">Imidazole glycerol phosphate synthase subunit HisH</fullName>
        <ecNumber evidence="10">4.3.2.10</ecNumber>
    </recommendedName>
    <alternativeName>
        <fullName evidence="10">IGP synthase glutaminase subunit</fullName>
        <ecNumber evidence="10">3.5.1.2</ecNumber>
    </alternativeName>
    <alternativeName>
        <fullName evidence="10">IGP synthase subunit HisH</fullName>
    </alternativeName>
    <alternativeName>
        <fullName evidence="10">ImGP synthase subunit HisH</fullName>
        <shortName evidence="10">IGPS subunit HisH</shortName>
    </alternativeName>
</protein>
<feature type="domain" description="Glutamine amidotransferase" evidence="12">
    <location>
        <begin position="8"/>
        <end position="204"/>
    </location>
</feature>
<keyword evidence="7 10" id="KW-0456">Lyase</keyword>
<evidence type="ECO:0000256" key="1">
    <source>
        <dbReference type="ARBA" id="ARBA00005091"/>
    </source>
</evidence>
<feature type="active site" description="Nucleophile" evidence="10 11">
    <location>
        <position position="84"/>
    </location>
</feature>
<dbReference type="AlphaFoldDB" id="A0A495BCL6"/>
<dbReference type="Gene3D" id="3.40.50.880">
    <property type="match status" value="1"/>
</dbReference>
<dbReference type="EMBL" id="RBID01000014">
    <property type="protein sequence ID" value="RKQ58708.1"/>
    <property type="molecule type" value="Genomic_DNA"/>
</dbReference>
<dbReference type="PANTHER" id="PTHR42701:SF1">
    <property type="entry name" value="IMIDAZOLE GLYCEROL PHOSPHATE SYNTHASE SUBUNIT HISH"/>
    <property type="match status" value="1"/>
</dbReference>
<keyword evidence="13" id="KW-0808">Transferase</keyword>
<dbReference type="EC" id="4.3.2.10" evidence="10"/>
<keyword evidence="5 10" id="KW-0315">Glutamine amidotransferase</keyword>
<dbReference type="UniPathway" id="UPA00031">
    <property type="reaction ID" value="UER00010"/>
</dbReference>
<keyword evidence="10" id="KW-0963">Cytoplasm</keyword>
<evidence type="ECO:0000256" key="5">
    <source>
        <dbReference type="ARBA" id="ARBA00022962"/>
    </source>
</evidence>
<keyword evidence="3 10" id="KW-0028">Amino-acid biosynthesis</keyword>
<dbReference type="InterPro" id="IPR017926">
    <property type="entry name" value="GATASE"/>
</dbReference>
<evidence type="ECO:0000256" key="2">
    <source>
        <dbReference type="ARBA" id="ARBA00011152"/>
    </source>
</evidence>
<dbReference type="SUPFAM" id="SSF52317">
    <property type="entry name" value="Class I glutamine amidotransferase-like"/>
    <property type="match status" value="1"/>
</dbReference>
<evidence type="ECO:0000256" key="10">
    <source>
        <dbReference type="HAMAP-Rule" id="MF_00278"/>
    </source>
</evidence>
<dbReference type="PROSITE" id="PS51273">
    <property type="entry name" value="GATASE_TYPE_1"/>
    <property type="match status" value="1"/>
</dbReference>
<dbReference type="GO" id="GO:0016829">
    <property type="term" value="F:lyase activity"/>
    <property type="evidence" value="ECO:0007669"/>
    <property type="project" value="UniProtKB-KW"/>
</dbReference>
<name>A0A495BCL6_VOGIN</name>
<organism evidence="13 14">
    <name type="scientific">Vogesella indigofera</name>
    <name type="common">Pseudomonas indigofera</name>
    <dbReference type="NCBI Taxonomy" id="45465"/>
    <lineage>
        <taxon>Bacteria</taxon>
        <taxon>Pseudomonadati</taxon>
        <taxon>Pseudomonadota</taxon>
        <taxon>Betaproteobacteria</taxon>
        <taxon>Neisseriales</taxon>
        <taxon>Chromobacteriaceae</taxon>
        <taxon>Vogesella</taxon>
    </lineage>
</organism>
<comment type="caution">
    <text evidence="13">The sequence shown here is derived from an EMBL/GenBank/DDBJ whole genome shotgun (WGS) entry which is preliminary data.</text>
</comment>
<reference evidence="13 14" key="1">
    <citation type="submission" date="2018-10" db="EMBL/GenBank/DDBJ databases">
        <title>Genomic Encyclopedia of Type Strains, Phase IV (KMG-IV): sequencing the most valuable type-strain genomes for metagenomic binning, comparative biology and taxonomic classification.</title>
        <authorList>
            <person name="Goeker M."/>
        </authorList>
    </citation>
    <scope>NUCLEOTIDE SEQUENCE [LARGE SCALE GENOMIC DNA]</scope>
    <source>
        <strain evidence="13 14">DSM 3303</strain>
    </source>
</reference>
<evidence type="ECO:0000313" key="14">
    <source>
        <dbReference type="Proteomes" id="UP000279384"/>
    </source>
</evidence>
<evidence type="ECO:0000256" key="3">
    <source>
        <dbReference type="ARBA" id="ARBA00022605"/>
    </source>
</evidence>
<dbReference type="HAMAP" id="MF_00278">
    <property type="entry name" value="HisH"/>
    <property type="match status" value="1"/>
</dbReference>
<dbReference type="PANTHER" id="PTHR42701">
    <property type="entry name" value="IMIDAZOLE GLYCEROL PHOSPHATE SYNTHASE SUBUNIT HISH"/>
    <property type="match status" value="1"/>
</dbReference>
<evidence type="ECO:0000256" key="6">
    <source>
        <dbReference type="ARBA" id="ARBA00023102"/>
    </source>
</evidence>
<comment type="catalytic activity">
    <reaction evidence="9 10">
        <text>L-glutamine + H2O = L-glutamate + NH4(+)</text>
        <dbReference type="Rhea" id="RHEA:15889"/>
        <dbReference type="ChEBI" id="CHEBI:15377"/>
        <dbReference type="ChEBI" id="CHEBI:28938"/>
        <dbReference type="ChEBI" id="CHEBI:29985"/>
        <dbReference type="ChEBI" id="CHEBI:58359"/>
        <dbReference type="EC" id="3.5.1.2"/>
    </reaction>
</comment>
<dbReference type="InterPro" id="IPR010139">
    <property type="entry name" value="Imidazole-glycPsynth_HisH"/>
</dbReference>
<dbReference type="RefSeq" id="WP_120810413.1">
    <property type="nucleotide sequence ID" value="NZ_RBID01000014.1"/>
</dbReference>
<comment type="pathway">
    <text evidence="1 10">Amino-acid biosynthesis; L-histidine biosynthesis; L-histidine from 5-phospho-alpha-D-ribose 1-diphosphate: step 5/9.</text>
</comment>
<comment type="subunit">
    <text evidence="2 10">Heterodimer of HisH and HisF.</text>
</comment>
<evidence type="ECO:0000256" key="7">
    <source>
        <dbReference type="ARBA" id="ARBA00023239"/>
    </source>
</evidence>
<feature type="active site" evidence="10 11">
    <location>
        <position position="199"/>
    </location>
</feature>
<feature type="active site" evidence="10 11">
    <location>
        <position position="197"/>
    </location>
</feature>